<dbReference type="GO" id="GO:0022857">
    <property type="term" value="F:transmembrane transporter activity"/>
    <property type="evidence" value="ECO:0007669"/>
    <property type="project" value="InterPro"/>
</dbReference>
<protein>
    <submittedName>
        <fullName evidence="9">Iron ABC transporter</fullName>
    </submittedName>
</protein>
<dbReference type="Gene3D" id="1.10.3470.10">
    <property type="entry name" value="ABC transporter involved in vitamin B12 uptake, BtuC"/>
    <property type="match status" value="1"/>
</dbReference>
<dbReference type="GO" id="GO:0033214">
    <property type="term" value="P:siderophore-iron import into cell"/>
    <property type="evidence" value="ECO:0007669"/>
    <property type="project" value="TreeGrafter"/>
</dbReference>
<dbReference type="PANTHER" id="PTHR30472:SF65">
    <property type="entry name" value="SIDEROPHORE TRANSPORT SYSTEM PERMEASE PROTEIN YFIZ-RELATED"/>
    <property type="match status" value="1"/>
</dbReference>
<comment type="subcellular location">
    <subcellularLocation>
        <location evidence="1">Cell membrane</location>
        <topology evidence="1">Multi-pass membrane protein</topology>
    </subcellularLocation>
</comment>
<feature type="transmembrane region" description="Helical" evidence="8">
    <location>
        <begin position="111"/>
        <end position="130"/>
    </location>
</feature>
<keyword evidence="6 8" id="KW-1133">Transmembrane helix</keyword>
<feature type="transmembrane region" description="Helical" evidence="8">
    <location>
        <begin position="87"/>
        <end position="105"/>
    </location>
</feature>
<evidence type="ECO:0000256" key="1">
    <source>
        <dbReference type="ARBA" id="ARBA00004651"/>
    </source>
</evidence>
<dbReference type="PANTHER" id="PTHR30472">
    <property type="entry name" value="FERRIC ENTEROBACTIN TRANSPORT SYSTEM PERMEASE PROTEIN"/>
    <property type="match status" value="1"/>
</dbReference>
<dbReference type="RefSeq" id="WP_099668949.1">
    <property type="nucleotide sequence ID" value="NZ_PEDM01000027.1"/>
</dbReference>
<dbReference type="SUPFAM" id="SSF81345">
    <property type="entry name" value="ABC transporter involved in vitamin B12 uptake, BtuC"/>
    <property type="match status" value="1"/>
</dbReference>
<dbReference type="GO" id="GO:0005886">
    <property type="term" value="C:plasma membrane"/>
    <property type="evidence" value="ECO:0007669"/>
    <property type="project" value="UniProtKB-SubCell"/>
</dbReference>
<dbReference type="FunFam" id="1.10.3470.10:FF:000001">
    <property type="entry name" value="Vitamin B12 ABC transporter permease BtuC"/>
    <property type="match status" value="1"/>
</dbReference>
<dbReference type="AlphaFoldDB" id="A0A2G5RNB5"/>
<dbReference type="EMBL" id="PEDM01000027">
    <property type="protein sequence ID" value="PIC04226.1"/>
    <property type="molecule type" value="Genomic_DNA"/>
</dbReference>
<dbReference type="Pfam" id="PF01032">
    <property type="entry name" value="FecCD"/>
    <property type="match status" value="1"/>
</dbReference>
<evidence type="ECO:0000313" key="9">
    <source>
        <dbReference type="EMBL" id="PIC04226.1"/>
    </source>
</evidence>
<evidence type="ECO:0000256" key="3">
    <source>
        <dbReference type="ARBA" id="ARBA00022448"/>
    </source>
</evidence>
<comment type="similarity">
    <text evidence="2">Belongs to the binding-protein-dependent transport system permease family. FecCD subfamily.</text>
</comment>
<feature type="transmembrane region" description="Helical" evidence="8">
    <location>
        <begin position="268"/>
        <end position="285"/>
    </location>
</feature>
<evidence type="ECO:0000256" key="2">
    <source>
        <dbReference type="ARBA" id="ARBA00007935"/>
    </source>
</evidence>
<feature type="transmembrane region" description="Helical" evidence="8">
    <location>
        <begin position="297"/>
        <end position="317"/>
    </location>
</feature>
<keyword evidence="7 8" id="KW-0472">Membrane</keyword>
<comment type="caution">
    <text evidence="9">The sequence shown here is derived from an EMBL/GenBank/DDBJ whole genome shotgun (WGS) entry which is preliminary data.</text>
</comment>
<dbReference type="Proteomes" id="UP000230559">
    <property type="component" value="Unassembled WGS sequence"/>
</dbReference>
<proteinExistence type="inferred from homology"/>
<evidence type="ECO:0000256" key="8">
    <source>
        <dbReference type="SAM" id="Phobius"/>
    </source>
</evidence>
<reference evidence="9 10" key="1">
    <citation type="submission" date="2017-10" db="EMBL/GenBank/DDBJ databases">
        <title>Draft genome sequence of Anoxybacillus flavithermus KU2-6-11 from caldera Uzon (Russia:Kamchtka).</title>
        <authorList>
            <person name="Korzhuk A.V."/>
            <person name="Rozanov A.S."/>
            <person name="Bryanskaya A.V."/>
            <person name="Peltek S.E."/>
        </authorList>
    </citation>
    <scope>NUCLEOTIDE SEQUENCE [LARGE SCALE GENOMIC DNA]</scope>
    <source>
        <strain evidence="9 10">KU2-6_11</strain>
    </source>
</reference>
<gene>
    <name evidence="9" type="ORF">CS060_10700</name>
</gene>
<feature type="transmembrane region" description="Helical" evidence="8">
    <location>
        <begin position="59"/>
        <end position="75"/>
    </location>
</feature>
<dbReference type="InterPro" id="IPR037294">
    <property type="entry name" value="ABC_BtuC-like"/>
</dbReference>
<feature type="transmembrane region" description="Helical" evidence="8">
    <location>
        <begin position="184"/>
        <end position="202"/>
    </location>
</feature>
<name>A0A2G5RNB5_9BACL</name>
<evidence type="ECO:0000256" key="7">
    <source>
        <dbReference type="ARBA" id="ARBA00023136"/>
    </source>
</evidence>
<dbReference type="InterPro" id="IPR000522">
    <property type="entry name" value="ABC_transptr_permease_BtuC"/>
</dbReference>
<keyword evidence="4" id="KW-1003">Cell membrane</keyword>
<evidence type="ECO:0000256" key="4">
    <source>
        <dbReference type="ARBA" id="ARBA00022475"/>
    </source>
</evidence>
<evidence type="ECO:0000313" key="10">
    <source>
        <dbReference type="Proteomes" id="UP000230559"/>
    </source>
</evidence>
<feature type="transmembrane region" description="Helical" evidence="8">
    <location>
        <begin position="230"/>
        <end position="256"/>
    </location>
</feature>
<accession>A0A2G5RNB5</accession>
<sequence>MYMLKKFLFAFIVCLVTFVCAIVIGAAETTVKDVWIAVTAPETNKIATMIHEVRLPRETAAAVVGAALAVAGAVMQGMTRNPLADPGLIGLTAGANAALAMMFAFFPSANYIQTVFACFGGAALGGVLVFSIGAKQFSPFRIVLAGAAISTFLYAVAEGIGLIYKVSKDVSMWTAGGMMGTTWHELQIVTPFICLAMLIAFWQSRQLTILSMSEEVAVGLGQQLTRVKTILFFVVIVLAGASVALVGHLAFVGLMIPHLVRSFVGTDYRFILPMSAIGGATFMLFADTVARTIHAPYETPVVAVVAVMGLPFFLFIVRKGGKGL</sequence>
<dbReference type="CDD" id="cd06550">
    <property type="entry name" value="TM_ABC_iron-siderophores_like"/>
    <property type="match status" value="1"/>
</dbReference>
<evidence type="ECO:0000256" key="5">
    <source>
        <dbReference type="ARBA" id="ARBA00022692"/>
    </source>
</evidence>
<keyword evidence="5 8" id="KW-0812">Transmembrane</keyword>
<feature type="transmembrane region" description="Helical" evidence="8">
    <location>
        <begin position="142"/>
        <end position="164"/>
    </location>
</feature>
<keyword evidence="3" id="KW-0813">Transport</keyword>
<evidence type="ECO:0000256" key="6">
    <source>
        <dbReference type="ARBA" id="ARBA00022989"/>
    </source>
</evidence>
<organism evidence="9 10">
    <name type="scientific">Anoxybacillus flavithermus</name>
    <dbReference type="NCBI Taxonomy" id="33934"/>
    <lineage>
        <taxon>Bacteria</taxon>
        <taxon>Bacillati</taxon>
        <taxon>Bacillota</taxon>
        <taxon>Bacilli</taxon>
        <taxon>Bacillales</taxon>
        <taxon>Anoxybacillaceae</taxon>
        <taxon>Anoxybacillus</taxon>
    </lineage>
</organism>